<dbReference type="SMART" id="SM00421">
    <property type="entry name" value="HTH_LUXR"/>
    <property type="match status" value="1"/>
</dbReference>
<dbReference type="Gene3D" id="1.10.10.10">
    <property type="entry name" value="Winged helix-like DNA-binding domain superfamily/Winged helix DNA-binding domain"/>
    <property type="match status" value="1"/>
</dbReference>
<keyword evidence="2 4" id="KW-0067">ATP-binding</keyword>
<dbReference type="RefSeq" id="WP_379570717.1">
    <property type="nucleotide sequence ID" value="NZ_JBHSQK010000094.1"/>
</dbReference>
<reference evidence="5" key="1">
    <citation type="journal article" date="2019" name="Int. J. Syst. Evol. Microbiol.">
        <title>The Global Catalogue of Microorganisms (GCM) 10K type strain sequencing project: providing services to taxonomists for standard genome sequencing and annotation.</title>
        <authorList>
            <consortium name="The Broad Institute Genomics Platform"/>
            <consortium name="The Broad Institute Genome Sequencing Center for Infectious Disease"/>
            <person name="Wu L."/>
            <person name="Ma J."/>
        </authorList>
    </citation>
    <scope>NUCLEOTIDE SEQUENCE [LARGE SCALE GENOMIC DNA]</scope>
    <source>
        <strain evidence="5">CGMCC 4.7397</strain>
    </source>
</reference>
<keyword evidence="5" id="KW-1185">Reference proteome</keyword>
<dbReference type="PANTHER" id="PTHR16305:SF28">
    <property type="entry name" value="GUANYLATE CYCLASE DOMAIN-CONTAINING PROTEIN"/>
    <property type="match status" value="1"/>
</dbReference>
<dbReference type="InterPro" id="IPR011990">
    <property type="entry name" value="TPR-like_helical_dom_sf"/>
</dbReference>
<evidence type="ECO:0000256" key="1">
    <source>
        <dbReference type="ARBA" id="ARBA00022741"/>
    </source>
</evidence>
<dbReference type="EMBL" id="JBHSQK010000094">
    <property type="protein sequence ID" value="MFC5952120.1"/>
    <property type="molecule type" value="Genomic_DNA"/>
</dbReference>
<dbReference type="InterPro" id="IPR036388">
    <property type="entry name" value="WH-like_DNA-bd_sf"/>
</dbReference>
<evidence type="ECO:0000313" key="5">
    <source>
        <dbReference type="Proteomes" id="UP001596119"/>
    </source>
</evidence>
<dbReference type="Pfam" id="PF13191">
    <property type="entry name" value="AAA_16"/>
    <property type="match status" value="1"/>
</dbReference>
<organism evidence="4 5">
    <name type="scientific">Pseudonocardia lutea</name>
    <dbReference type="NCBI Taxonomy" id="2172015"/>
    <lineage>
        <taxon>Bacteria</taxon>
        <taxon>Bacillati</taxon>
        <taxon>Actinomycetota</taxon>
        <taxon>Actinomycetes</taxon>
        <taxon>Pseudonocardiales</taxon>
        <taxon>Pseudonocardiaceae</taxon>
        <taxon>Pseudonocardia</taxon>
    </lineage>
</organism>
<keyword evidence="1" id="KW-0547">Nucleotide-binding</keyword>
<sequence>MLIGRDRELRIMTRALDEVPAGNGISLVLRGEAGIGKSRLVREAIGAARARSLTLLVGRCVQEGQGIYRPFVEALMAVARSGVQPDSVELRPFRHALGALVPDWREEEGGEDSPVAVAEGVLRLGRSLAGTAGTLMVVEDLHWADPGTLAVLEYLADNVADQPLVLVVTLRPAEASAADDLVARLADRGAAAVVELDRLSGDEVASMVTTCTTGPTRDLVDVVTSRSEGVPLLVEELLSIPAAGISDAVPATFGDTVARRLETLSAESALVVQCAAVLGRRFDWRLLPPVTGLPEVTVRRGLADGVDLQLLVVDRDGDIHFRHALTRDAVLMALLPPSRIALTRRAAQAVDAACSDSPGTDDDGRVQLSADLWRACGEPDIAARRLLEAGRRAIGQGALSTAERLLGQLHTLPVVDESIRLEVAEALTETFALMARVEDAFRTGDEALTLLDDLNAPAERRGRLHLLLARAADTATRWDVARNHLTLAAGFAAESGDLRLRTAVDALAAHVAIGELRYDDAERLATGAAARAADLHLPDVACEALEVLGRLERMRDLGKAEEIFERAHAIARDNDLALRSVRALHELGTIEMFRRSSSTRARRASELAYRAGALSLAASVDLQLIGLHAFLFEIDEAVTVGARVVQVAAALGLTDVHVTALLQLGFAYAIAGRVDAMEDTIEDALRLAGDHPEAQAYAWGHARATASLLAEDRTRALEQLSIAQQWARDAPGVGGVFVALDVLLRVLAGAGSEAIDEVRDRGAMAIPVNIAIVEMAYAVLDARAEDRVGAGARVAAATEMLRSQRMDAWLHLGRRYVAEAALGDHWGAPQQWLAEAAEFFQQTGHARVAIACRDLLRRAGLPAPRGGPTEVPERLRALGVTSREAQVLRLLGERQSNREIAARLYLSPRTVEKHVEHLLHKTGAPGRAELGRLARDQYGSASHTGT</sequence>
<dbReference type="SUPFAM" id="SSF52540">
    <property type="entry name" value="P-loop containing nucleoside triphosphate hydrolases"/>
    <property type="match status" value="1"/>
</dbReference>
<dbReference type="SUPFAM" id="SSF46894">
    <property type="entry name" value="C-terminal effector domain of the bipartite response regulators"/>
    <property type="match status" value="1"/>
</dbReference>
<protein>
    <submittedName>
        <fullName evidence="4">ATP-binding protein</fullName>
    </submittedName>
</protein>
<dbReference type="InterPro" id="IPR027417">
    <property type="entry name" value="P-loop_NTPase"/>
</dbReference>
<accession>A0ABW1IFC1</accession>
<evidence type="ECO:0000259" key="3">
    <source>
        <dbReference type="PROSITE" id="PS50043"/>
    </source>
</evidence>
<evidence type="ECO:0000256" key="2">
    <source>
        <dbReference type="ARBA" id="ARBA00022840"/>
    </source>
</evidence>
<feature type="domain" description="HTH luxR-type" evidence="3">
    <location>
        <begin position="871"/>
        <end position="938"/>
    </location>
</feature>
<comment type="caution">
    <text evidence="4">The sequence shown here is derived from an EMBL/GenBank/DDBJ whole genome shotgun (WGS) entry which is preliminary data.</text>
</comment>
<dbReference type="Gene3D" id="1.25.40.10">
    <property type="entry name" value="Tetratricopeptide repeat domain"/>
    <property type="match status" value="1"/>
</dbReference>
<dbReference type="Proteomes" id="UP001596119">
    <property type="component" value="Unassembled WGS sequence"/>
</dbReference>
<dbReference type="CDD" id="cd06170">
    <property type="entry name" value="LuxR_C_like"/>
    <property type="match status" value="1"/>
</dbReference>
<dbReference type="PRINTS" id="PR00038">
    <property type="entry name" value="HTHLUXR"/>
</dbReference>
<proteinExistence type="predicted"/>
<dbReference type="PANTHER" id="PTHR16305">
    <property type="entry name" value="TESTICULAR SOLUBLE ADENYLYL CYCLASE"/>
    <property type="match status" value="1"/>
</dbReference>
<dbReference type="GO" id="GO:0005524">
    <property type="term" value="F:ATP binding"/>
    <property type="evidence" value="ECO:0007669"/>
    <property type="project" value="UniProtKB-KW"/>
</dbReference>
<name>A0ABW1IFC1_9PSEU</name>
<gene>
    <name evidence="4" type="ORF">ACFQH9_28030</name>
</gene>
<evidence type="ECO:0000313" key="4">
    <source>
        <dbReference type="EMBL" id="MFC5952120.1"/>
    </source>
</evidence>
<dbReference type="InterPro" id="IPR000792">
    <property type="entry name" value="Tscrpt_reg_LuxR_C"/>
</dbReference>
<dbReference type="InterPro" id="IPR016032">
    <property type="entry name" value="Sig_transdc_resp-reg_C-effctor"/>
</dbReference>
<dbReference type="InterPro" id="IPR041664">
    <property type="entry name" value="AAA_16"/>
</dbReference>
<dbReference type="Pfam" id="PF00196">
    <property type="entry name" value="GerE"/>
    <property type="match status" value="1"/>
</dbReference>
<dbReference type="PROSITE" id="PS50043">
    <property type="entry name" value="HTH_LUXR_2"/>
    <property type="match status" value="1"/>
</dbReference>